<feature type="domain" description="Ig-like" evidence="4">
    <location>
        <begin position="12"/>
        <end position="116"/>
    </location>
</feature>
<evidence type="ECO:0000313" key="5">
    <source>
        <dbReference type="EnsemblMetazoa" id="BGLB018439-PA"/>
    </source>
</evidence>
<keyword evidence="3" id="KW-0732">Signal</keyword>
<evidence type="ECO:0000256" key="3">
    <source>
        <dbReference type="SAM" id="SignalP"/>
    </source>
</evidence>
<feature type="signal peptide" evidence="3">
    <location>
        <begin position="1"/>
        <end position="21"/>
    </location>
</feature>
<dbReference type="KEGG" id="bgt:106063136"/>
<reference evidence="5" key="1">
    <citation type="submission" date="2020-05" db="UniProtKB">
        <authorList>
            <consortium name="EnsemblMetazoa"/>
        </authorList>
    </citation>
    <scope>IDENTIFICATION</scope>
    <source>
        <strain evidence="5">BB02</strain>
    </source>
</reference>
<keyword evidence="2" id="KW-0472">Membrane</keyword>
<dbReference type="EnsemblMetazoa" id="BGLB018439-RA">
    <property type="protein sequence ID" value="BGLB018439-PA"/>
    <property type="gene ID" value="BGLB018439"/>
</dbReference>
<dbReference type="AlphaFoldDB" id="A0A2C9KEQ8"/>
<evidence type="ECO:0000313" key="6">
    <source>
        <dbReference type="Proteomes" id="UP000076420"/>
    </source>
</evidence>
<protein>
    <recommendedName>
        <fullName evidence="4">Ig-like domain-containing protein</fullName>
    </recommendedName>
</protein>
<proteinExistence type="predicted"/>
<gene>
    <name evidence="5" type="primary">106063136</name>
</gene>
<keyword evidence="2" id="KW-0812">Transmembrane</keyword>
<organism evidence="5 6">
    <name type="scientific">Biomphalaria glabrata</name>
    <name type="common">Bloodfluke planorb</name>
    <name type="synonym">Freshwater snail</name>
    <dbReference type="NCBI Taxonomy" id="6526"/>
    <lineage>
        <taxon>Eukaryota</taxon>
        <taxon>Metazoa</taxon>
        <taxon>Spiralia</taxon>
        <taxon>Lophotrochozoa</taxon>
        <taxon>Mollusca</taxon>
        <taxon>Gastropoda</taxon>
        <taxon>Heterobranchia</taxon>
        <taxon>Euthyneura</taxon>
        <taxon>Panpulmonata</taxon>
        <taxon>Hygrophila</taxon>
        <taxon>Lymnaeoidea</taxon>
        <taxon>Planorbidae</taxon>
        <taxon>Biomphalaria</taxon>
    </lineage>
</organism>
<dbReference type="PROSITE" id="PS50835">
    <property type="entry name" value="IG_LIKE"/>
    <property type="match status" value="1"/>
</dbReference>
<feature type="transmembrane region" description="Helical" evidence="2">
    <location>
        <begin position="134"/>
        <end position="156"/>
    </location>
</feature>
<evidence type="ECO:0000256" key="1">
    <source>
        <dbReference type="SAM" id="MobiDB-lite"/>
    </source>
</evidence>
<dbReference type="VEuPathDB" id="VectorBase:BGLAX_032033"/>
<dbReference type="SUPFAM" id="SSF48726">
    <property type="entry name" value="Immunoglobulin"/>
    <property type="match status" value="1"/>
</dbReference>
<dbReference type="CDD" id="cd00096">
    <property type="entry name" value="Ig"/>
    <property type="match status" value="1"/>
</dbReference>
<feature type="region of interest" description="Disordered" evidence="1">
    <location>
        <begin position="202"/>
        <end position="227"/>
    </location>
</feature>
<dbReference type="InterPro" id="IPR007110">
    <property type="entry name" value="Ig-like_dom"/>
</dbReference>
<dbReference type="Gene3D" id="2.60.40.10">
    <property type="entry name" value="Immunoglobulins"/>
    <property type="match status" value="1"/>
</dbReference>
<keyword evidence="2" id="KW-1133">Transmembrane helix</keyword>
<sequence>MKKSIYIAHFLPLLLTTLASAEDYQAWSERSYLDEDHEFTCNDTLGNIFIEIDSQLKWSRQHQSGYIETNGQYELKDFGGIANMTLLIKNVTGDHAGIYFCHVFNSTGQLVGRAVKGLNLAGPLYKDYTDEYKWNIIVGFISSGCVMALIIGVGLVENFRYLSDEQKQKRKDRKNGKIPRANLAAHQANGIDNGMMDMDDVSTVSDSKKEHTNGINPFGHDLANTHL</sequence>
<dbReference type="InterPro" id="IPR013783">
    <property type="entry name" value="Ig-like_fold"/>
</dbReference>
<feature type="chain" id="PRO_5012451803" description="Ig-like domain-containing protein" evidence="3">
    <location>
        <begin position="22"/>
        <end position="227"/>
    </location>
</feature>
<dbReference type="OrthoDB" id="6152887at2759"/>
<dbReference type="VEuPathDB" id="VectorBase:BGLB018439"/>
<dbReference type="Proteomes" id="UP000076420">
    <property type="component" value="Unassembled WGS sequence"/>
</dbReference>
<accession>A0A2C9KEQ8</accession>
<evidence type="ECO:0000259" key="4">
    <source>
        <dbReference type="PROSITE" id="PS50835"/>
    </source>
</evidence>
<evidence type="ECO:0000256" key="2">
    <source>
        <dbReference type="SAM" id="Phobius"/>
    </source>
</evidence>
<name>A0A2C9KEQ8_BIOGL</name>
<dbReference type="InterPro" id="IPR036179">
    <property type="entry name" value="Ig-like_dom_sf"/>
</dbReference>